<dbReference type="Proteomes" id="UP000476332">
    <property type="component" value="Unassembled WGS sequence"/>
</dbReference>
<dbReference type="AlphaFoldDB" id="A0A6L9MJJ4"/>
<evidence type="ECO:0000313" key="2">
    <source>
        <dbReference type="Proteomes" id="UP000476332"/>
    </source>
</evidence>
<sequence length="70" mass="7681">MRSKNRQSPAAARAIVDADNDEAALKAAKQAAKWERSSFSIARNDSRIFPIDQTDFPDIIPSSMVAQFVG</sequence>
<organism evidence="1 2">
    <name type="scientific">Aurantimonas aggregata</name>
    <dbReference type="NCBI Taxonomy" id="2047720"/>
    <lineage>
        <taxon>Bacteria</taxon>
        <taxon>Pseudomonadati</taxon>
        <taxon>Pseudomonadota</taxon>
        <taxon>Alphaproteobacteria</taxon>
        <taxon>Hyphomicrobiales</taxon>
        <taxon>Aurantimonadaceae</taxon>
        <taxon>Aurantimonas</taxon>
    </lineage>
</organism>
<accession>A0A6L9MJJ4</accession>
<proteinExistence type="predicted"/>
<reference evidence="1 2" key="1">
    <citation type="submission" date="2020-01" db="EMBL/GenBank/DDBJ databases">
        <title>Genomes of bacteria type strains.</title>
        <authorList>
            <person name="Chen J."/>
            <person name="Zhu S."/>
            <person name="Chen J."/>
        </authorList>
    </citation>
    <scope>NUCLEOTIDE SEQUENCE [LARGE SCALE GENOMIC DNA]</scope>
    <source>
        <strain evidence="1 2">KCTC 52919</strain>
    </source>
</reference>
<dbReference type="RefSeq" id="WP_163044827.1">
    <property type="nucleotide sequence ID" value="NZ_JAAAMJ010000012.1"/>
</dbReference>
<name>A0A6L9MJJ4_9HYPH</name>
<keyword evidence="2" id="KW-1185">Reference proteome</keyword>
<dbReference type="EMBL" id="JAAAMJ010000012">
    <property type="protein sequence ID" value="NDV87993.1"/>
    <property type="molecule type" value="Genomic_DNA"/>
</dbReference>
<protein>
    <submittedName>
        <fullName evidence="1">Uncharacterized protein</fullName>
    </submittedName>
</protein>
<comment type="caution">
    <text evidence="1">The sequence shown here is derived from an EMBL/GenBank/DDBJ whole genome shotgun (WGS) entry which is preliminary data.</text>
</comment>
<evidence type="ECO:0000313" key="1">
    <source>
        <dbReference type="EMBL" id="NDV87993.1"/>
    </source>
</evidence>
<gene>
    <name evidence="1" type="ORF">GTW51_14910</name>
</gene>